<dbReference type="InterPro" id="IPR001754">
    <property type="entry name" value="OMPdeCOase_dom"/>
</dbReference>
<proteinExistence type="predicted"/>
<dbReference type="Pfam" id="PF00215">
    <property type="entry name" value="OMPdecase"/>
    <property type="match status" value="1"/>
</dbReference>
<dbReference type="PANTHER" id="PTHR32119:SF2">
    <property type="entry name" value="OROTIDINE 5'-PHOSPHATE DECARBOXYLASE"/>
    <property type="match status" value="1"/>
</dbReference>
<evidence type="ECO:0000256" key="2">
    <source>
        <dbReference type="ARBA" id="ARBA00012321"/>
    </source>
</evidence>
<dbReference type="EC" id="4.1.1.23" evidence="2"/>
<evidence type="ECO:0000256" key="1">
    <source>
        <dbReference type="ARBA" id="ARBA00004861"/>
    </source>
</evidence>
<evidence type="ECO:0000256" key="6">
    <source>
        <dbReference type="ARBA" id="ARBA00023239"/>
    </source>
</evidence>
<reference evidence="9" key="1">
    <citation type="submission" date="2018-05" db="EMBL/GenBank/DDBJ databases">
        <authorList>
            <person name="Lanie J.A."/>
            <person name="Ng W.-L."/>
            <person name="Kazmierczak K.M."/>
            <person name="Andrzejewski T.M."/>
            <person name="Davidsen T.M."/>
            <person name="Wayne K.J."/>
            <person name="Tettelin H."/>
            <person name="Glass J.I."/>
            <person name="Rusch D."/>
            <person name="Podicherti R."/>
            <person name="Tsui H.-C.T."/>
            <person name="Winkler M.E."/>
        </authorList>
    </citation>
    <scope>NUCLEOTIDE SEQUENCE</scope>
</reference>
<name>A0A381YEV3_9ZZZZ</name>
<evidence type="ECO:0000313" key="9">
    <source>
        <dbReference type="EMBL" id="SVA75091.1"/>
    </source>
</evidence>
<evidence type="ECO:0000256" key="5">
    <source>
        <dbReference type="ARBA" id="ARBA00022975"/>
    </source>
</evidence>
<evidence type="ECO:0000256" key="3">
    <source>
        <dbReference type="ARBA" id="ARBA00021923"/>
    </source>
</evidence>
<comment type="pathway">
    <text evidence="1">Pyrimidine metabolism; UMP biosynthesis via de novo pathway; UMP from orotate: step 2/2.</text>
</comment>
<dbReference type="InterPro" id="IPR018089">
    <property type="entry name" value="OMPdecase_AS"/>
</dbReference>
<dbReference type="PROSITE" id="PS00156">
    <property type="entry name" value="OMPDECASE"/>
    <property type="match status" value="1"/>
</dbReference>
<dbReference type="GO" id="GO:0005829">
    <property type="term" value="C:cytosol"/>
    <property type="evidence" value="ECO:0007669"/>
    <property type="project" value="TreeGrafter"/>
</dbReference>
<dbReference type="AlphaFoldDB" id="A0A381YEV3"/>
<dbReference type="GO" id="GO:0006207">
    <property type="term" value="P:'de novo' pyrimidine nucleobase biosynthetic process"/>
    <property type="evidence" value="ECO:0007669"/>
    <property type="project" value="InterPro"/>
</dbReference>
<protein>
    <recommendedName>
        <fullName evidence="3">Orotidine 5'-phosphate decarboxylase</fullName>
        <ecNumber evidence="2">4.1.1.23</ecNumber>
    </recommendedName>
    <alternativeName>
        <fullName evidence="7">OMP decarboxylase</fullName>
    </alternativeName>
</protein>
<feature type="domain" description="Orotidine 5'-phosphate decarboxylase" evidence="8">
    <location>
        <begin position="4"/>
        <end position="223"/>
    </location>
</feature>
<keyword evidence="5" id="KW-0665">Pyrimidine biosynthesis</keyword>
<accession>A0A381YEV3</accession>
<organism evidence="9">
    <name type="scientific">marine metagenome</name>
    <dbReference type="NCBI Taxonomy" id="408172"/>
    <lineage>
        <taxon>unclassified sequences</taxon>
        <taxon>metagenomes</taxon>
        <taxon>ecological metagenomes</taxon>
    </lineage>
</organism>
<evidence type="ECO:0000256" key="4">
    <source>
        <dbReference type="ARBA" id="ARBA00022793"/>
    </source>
</evidence>
<dbReference type="PANTHER" id="PTHR32119">
    <property type="entry name" value="OROTIDINE 5'-PHOSPHATE DECARBOXYLASE"/>
    <property type="match status" value="1"/>
</dbReference>
<dbReference type="InterPro" id="IPR013785">
    <property type="entry name" value="Aldolase_TIM"/>
</dbReference>
<dbReference type="NCBIfam" id="NF001273">
    <property type="entry name" value="PRK00230.1"/>
    <property type="match status" value="1"/>
</dbReference>
<dbReference type="GO" id="GO:0044205">
    <property type="term" value="P:'de novo' UMP biosynthetic process"/>
    <property type="evidence" value="ECO:0007669"/>
    <property type="project" value="UniProtKB-UniPathway"/>
</dbReference>
<keyword evidence="6" id="KW-0456">Lyase</keyword>
<evidence type="ECO:0000256" key="7">
    <source>
        <dbReference type="ARBA" id="ARBA00033428"/>
    </source>
</evidence>
<dbReference type="SMART" id="SM00934">
    <property type="entry name" value="OMPdecase"/>
    <property type="match status" value="1"/>
</dbReference>
<keyword evidence="4" id="KW-0210">Decarboxylase</keyword>
<dbReference type="CDD" id="cd04725">
    <property type="entry name" value="OMP_decarboxylase_like"/>
    <property type="match status" value="1"/>
</dbReference>
<dbReference type="InterPro" id="IPR011060">
    <property type="entry name" value="RibuloseP-bd_barrel"/>
</dbReference>
<dbReference type="GO" id="GO:0004590">
    <property type="term" value="F:orotidine-5'-phosphate decarboxylase activity"/>
    <property type="evidence" value="ECO:0007669"/>
    <property type="project" value="UniProtKB-EC"/>
</dbReference>
<dbReference type="SUPFAM" id="SSF51366">
    <property type="entry name" value="Ribulose-phoshate binding barrel"/>
    <property type="match status" value="1"/>
</dbReference>
<sequence length="228" mass="25975">MNKRIIVALDSNNINKTKYLVTKLKNEVFAFKIGYEFFLNFGLSGYNEIKEICSKIFLDLKLHDIPNTVENGIKAIEKLEPILTTIHISGGDEMQKFSVFNKKRKVKILGVSILTSLNSIQTKKYYNEANIKKLVKNFVKFAQKNKLDGIVCSPLEIKIVRKILGEKLLIVVPGIRPKDYIKKNDDQKRFITPKEAINSGADLLVIGRPITKSKDPLKKIKQINKSIN</sequence>
<dbReference type="Gene3D" id="3.20.20.70">
    <property type="entry name" value="Aldolase class I"/>
    <property type="match status" value="1"/>
</dbReference>
<dbReference type="EMBL" id="UINC01017978">
    <property type="protein sequence ID" value="SVA75091.1"/>
    <property type="molecule type" value="Genomic_DNA"/>
</dbReference>
<gene>
    <name evidence="9" type="ORF">METZ01_LOCUS127945</name>
</gene>
<dbReference type="NCBIfam" id="TIGR01740">
    <property type="entry name" value="pyrF"/>
    <property type="match status" value="1"/>
</dbReference>
<evidence type="ECO:0000259" key="8">
    <source>
        <dbReference type="SMART" id="SM00934"/>
    </source>
</evidence>
<dbReference type="UniPathway" id="UPA00070">
    <property type="reaction ID" value="UER00120"/>
</dbReference>
<dbReference type="InterPro" id="IPR014732">
    <property type="entry name" value="OMPdecase"/>
</dbReference>